<organism evidence="2 3">
    <name type="scientific">Steinernema hermaphroditum</name>
    <dbReference type="NCBI Taxonomy" id="289476"/>
    <lineage>
        <taxon>Eukaryota</taxon>
        <taxon>Metazoa</taxon>
        <taxon>Ecdysozoa</taxon>
        <taxon>Nematoda</taxon>
        <taxon>Chromadorea</taxon>
        <taxon>Rhabditida</taxon>
        <taxon>Tylenchina</taxon>
        <taxon>Panagrolaimomorpha</taxon>
        <taxon>Strongyloidoidea</taxon>
        <taxon>Steinernematidae</taxon>
        <taxon>Steinernema</taxon>
    </lineage>
</organism>
<comment type="caution">
    <text evidence="2">The sequence shown here is derived from an EMBL/GenBank/DDBJ whole genome shotgun (WGS) entry which is preliminary data.</text>
</comment>
<sequence>MNSTRSSFISLPISFISLKAFNKALLIFSSVLRKTMNESANEVTRVVQSDLKEITKNMLALKAHRQARLTALKILVEGQLLHNEYGIRDSMKRALSIDDMKSQERQLQELQNQLNTLNYSLREVDEVAVKRSEECAAQVAEHQKQMAELMAVLQANNLSYDEFAKYLDEKSRNARDEVAEELAKVQAEEEKWCQACAKLKEAMKDAAENM</sequence>
<protein>
    <submittedName>
        <fullName evidence="2">Uncharacterized protein</fullName>
    </submittedName>
</protein>
<feature type="coiled-coil region" evidence="1">
    <location>
        <begin position="93"/>
        <end position="127"/>
    </location>
</feature>
<gene>
    <name evidence="2" type="ORF">QR680_007223</name>
</gene>
<dbReference type="Proteomes" id="UP001175271">
    <property type="component" value="Unassembled WGS sequence"/>
</dbReference>
<dbReference type="EMBL" id="JAUCMV010000003">
    <property type="protein sequence ID" value="KAK0414239.1"/>
    <property type="molecule type" value="Genomic_DNA"/>
</dbReference>
<dbReference type="AlphaFoldDB" id="A0AA39HZS1"/>
<keyword evidence="3" id="KW-1185">Reference proteome</keyword>
<accession>A0AA39HZS1</accession>
<evidence type="ECO:0000313" key="2">
    <source>
        <dbReference type="EMBL" id="KAK0414239.1"/>
    </source>
</evidence>
<proteinExistence type="predicted"/>
<keyword evidence="1" id="KW-0175">Coiled coil</keyword>
<evidence type="ECO:0000313" key="3">
    <source>
        <dbReference type="Proteomes" id="UP001175271"/>
    </source>
</evidence>
<reference evidence="2" key="1">
    <citation type="submission" date="2023-06" db="EMBL/GenBank/DDBJ databases">
        <title>Genomic analysis of the entomopathogenic nematode Steinernema hermaphroditum.</title>
        <authorList>
            <person name="Schwarz E.M."/>
            <person name="Heppert J.K."/>
            <person name="Baniya A."/>
            <person name="Schwartz H.T."/>
            <person name="Tan C.-H."/>
            <person name="Antoshechkin I."/>
            <person name="Sternberg P.W."/>
            <person name="Goodrich-Blair H."/>
            <person name="Dillman A.R."/>
        </authorList>
    </citation>
    <scope>NUCLEOTIDE SEQUENCE</scope>
    <source>
        <strain evidence="2">PS9179</strain>
        <tissue evidence="2">Whole animal</tissue>
    </source>
</reference>
<evidence type="ECO:0000256" key="1">
    <source>
        <dbReference type="SAM" id="Coils"/>
    </source>
</evidence>
<name>A0AA39HZS1_9BILA</name>